<keyword evidence="2" id="KW-0812">Transmembrane</keyword>
<dbReference type="RefSeq" id="WP_225232396.1">
    <property type="nucleotide sequence ID" value="NZ_JBAPLV010000008.1"/>
</dbReference>
<evidence type="ECO:0000256" key="1">
    <source>
        <dbReference type="SAM" id="MobiDB-lite"/>
    </source>
</evidence>
<gene>
    <name evidence="3" type="ORF">UXQ13_09350</name>
</gene>
<organism evidence="3 4">
    <name type="scientific">Klenkia terrae</name>
    <dbReference type="NCBI Taxonomy" id="1052259"/>
    <lineage>
        <taxon>Bacteria</taxon>
        <taxon>Bacillati</taxon>
        <taxon>Actinomycetota</taxon>
        <taxon>Actinomycetes</taxon>
        <taxon>Geodermatophilales</taxon>
        <taxon>Geodermatophilaceae</taxon>
        <taxon>Klenkia</taxon>
    </lineage>
</organism>
<evidence type="ECO:0000313" key="3">
    <source>
        <dbReference type="EMBL" id="MEI4278668.1"/>
    </source>
</evidence>
<dbReference type="Proteomes" id="UP001373496">
    <property type="component" value="Unassembled WGS sequence"/>
</dbReference>
<dbReference type="EMBL" id="JBAPLV010000008">
    <property type="protein sequence ID" value="MEI4278668.1"/>
    <property type="molecule type" value="Genomic_DNA"/>
</dbReference>
<reference evidence="3 4" key="1">
    <citation type="submission" date="2024-03" db="EMBL/GenBank/DDBJ databases">
        <title>Draft genome sequence of Klenkia terrae.</title>
        <authorList>
            <person name="Duangmal K."/>
            <person name="Chantavorakit T."/>
        </authorList>
    </citation>
    <scope>NUCLEOTIDE SEQUENCE [LARGE SCALE GENOMIC DNA]</scope>
    <source>
        <strain evidence="3 4">JCM 17786</strain>
    </source>
</reference>
<evidence type="ECO:0000313" key="4">
    <source>
        <dbReference type="Proteomes" id="UP001373496"/>
    </source>
</evidence>
<proteinExistence type="predicted"/>
<accession>A0ABU8E5R3</accession>
<keyword evidence="2" id="KW-1133">Transmembrane helix</keyword>
<keyword evidence="4" id="KW-1185">Reference proteome</keyword>
<sequence length="63" mass="5942">MDVNSTAAKVGAYVAGLAVAFASAFGIGSAVGPVGPTADQTESPAPASDAGHDGMDMDGDTGS</sequence>
<feature type="region of interest" description="Disordered" evidence="1">
    <location>
        <begin position="32"/>
        <end position="63"/>
    </location>
</feature>
<evidence type="ECO:0000256" key="2">
    <source>
        <dbReference type="SAM" id="Phobius"/>
    </source>
</evidence>
<comment type="caution">
    <text evidence="3">The sequence shown here is derived from an EMBL/GenBank/DDBJ whole genome shotgun (WGS) entry which is preliminary data.</text>
</comment>
<name>A0ABU8E5R3_9ACTN</name>
<feature type="transmembrane region" description="Helical" evidence="2">
    <location>
        <begin position="12"/>
        <end position="31"/>
    </location>
</feature>
<protein>
    <submittedName>
        <fullName evidence="3">Uncharacterized protein</fullName>
    </submittedName>
</protein>
<keyword evidence="2" id="KW-0472">Membrane</keyword>